<proteinExistence type="predicted"/>
<evidence type="ECO:0000313" key="8">
    <source>
        <dbReference type="Proteomes" id="UP000676079"/>
    </source>
</evidence>
<dbReference type="SUPFAM" id="SSF52540">
    <property type="entry name" value="P-loop containing nucleoside triphosphate hydrolases"/>
    <property type="match status" value="1"/>
</dbReference>
<keyword evidence="3" id="KW-0547">Nucleotide-binding</keyword>
<dbReference type="RefSeq" id="WP_220564526.1">
    <property type="nucleotide sequence ID" value="NZ_CP074133.1"/>
</dbReference>
<evidence type="ECO:0000256" key="5">
    <source>
        <dbReference type="ARBA" id="ARBA00023251"/>
    </source>
</evidence>
<reference evidence="7 8" key="1">
    <citation type="submission" date="2021-05" db="EMBL/GenBank/DDBJ databases">
        <title>Direct Submission.</title>
        <authorList>
            <person name="Li K."/>
            <person name="Gao J."/>
        </authorList>
    </citation>
    <scope>NUCLEOTIDE SEQUENCE [LARGE SCALE GENOMIC DNA]</scope>
    <source>
        <strain evidence="7 8">Mg02</strain>
    </source>
</reference>
<dbReference type="InterPro" id="IPR003593">
    <property type="entry name" value="AAA+_ATPase"/>
</dbReference>
<dbReference type="EMBL" id="CP074133">
    <property type="protein sequence ID" value="QUX23302.1"/>
    <property type="molecule type" value="Genomic_DNA"/>
</dbReference>
<organism evidence="7 8">
    <name type="scientific">Nocardiopsis changdeensis</name>
    <dbReference type="NCBI Taxonomy" id="2831969"/>
    <lineage>
        <taxon>Bacteria</taxon>
        <taxon>Bacillati</taxon>
        <taxon>Actinomycetota</taxon>
        <taxon>Actinomycetes</taxon>
        <taxon>Streptosporangiales</taxon>
        <taxon>Nocardiopsidaceae</taxon>
        <taxon>Nocardiopsis</taxon>
    </lineage>
</organism>
<dbReference type="Gene3D" id="3.40.50.300">
    <property type="entry name" value="P-loop containing nucleotide triphosphate hydrolases"/>
    <property type="match status" value="1"/>
</dbReference>
<sequence>MDRTQAAPPAVELNGVVKEFGAVRAVDGVDLGIGAGERVALLGRNGAGKSTTVDILLGLDTPTSGTARLFGGTPRAAVDAGRVGAMLQDVRPVPRVTVRELVGFVAGTHRAPMPVAEALELAGLTGVARRRADRLSGGQTQRVGFALALVGDPDLLILDEPTAALDVAARRVFWDSVRALTERGTTVLFSTHHLDEADLNADRVVVIDRGRIIADDAPDRIRRSFGTGVVSFALPHGAERPAGLEGLPGVVSVEDLGGRIRLRTADSDETVHALSALVRVRDLEVATANLEDAFIGITSEPAPSPARARKADR</sequence>
<dbReference type="SMART" id="SM00382">
    <property type="entry name" value="AAA"/>
    <property type="match status" value="1"/>
</dbReference>
<dbReference type="PROSITE" id="PS50893">
    <property type="entry name" value="ABC_TRANSPORTER_2"/>
    <property type="match status" value="1"/>
</dbReference>
<feature type="domain" description="ABC transporter" evidence="6">
    <location>
        <begin position="11"/>
        <end position="234"/>
    </location>
</feature>
<evidence type="ECO:0000259" key="6">
    <source>
        <dbReference type="PROSITE" id="PS50893"/>
    </source>
</evidence>
<evidence type="ECO:0000256" key="3">
    <source>
        <dbReference type="ARBA" id="ARBA00022741"/>
    </source>
</evidence>
<dbReference type="CDD" id="cd03230">
    <property type="entry name" value="ABC_DR_subfamily_A"/>
    <property type="match status" value="1"/>
</dbReference>
<dbReference type="PANTHER" id="PTHR42711:SF17">
    <property type="entry name" value="ABC TRANSPORTER ATP-BINDING PROTEIN"/>
    <property type="match status" value="1"/>
</dbReference>
<evidence type="ECO:0000256" key="2">
    <source>
        <dbReference type="ARBA" id="ARBA00022448"/>
    </source>
</evidence>
<dbReference type="Proteomes" id="UP000676079">
    <property type="component" value="Chromosome"/>
</dbReference>
<evidence type="ECO:0000256" key="1">
    <source>
        <dbReference type="ARBA" id="ARBA00004202"/>
    </source>
</evidence>
<keyword evidence="2" id="KW-0813">Transport</keyword>
<dbReference type="InterPro" id="IPR027417">
    <property type="entry name" value="P-loop_NTPase"/>
</dbReference>
<dbReference type="Pfam" id="PF00005">
    <property type="entry name" value="ABC_tran"/>
    <property type="match status" value="1"/>
</dbReference>
<accession>A0ABX8BQE2</accession>
<keyword evidence="4 7" id="KW-0067">ATP-binding</keyword>
<dbReference type="PANTHER" id="PTHR42711">
    <property type="entry name" value="ABC TRANSPORTER ATP-BINDING PROTEIN"/>
    <property type="match status" value="1"/>
</dbReference>
<comment type="subcellular location">
    <subcellularLocation>
        <location evidence="1">Cell membrane</location>
        <topology evidence="1">Peripheral membrane protein</topology>
    </subcellularLocation>
</comment>
<evidence type="ECO:0000313" key="7">
    <source>
        <dbReference type="EMBL" id="QUX23302.1"/>
    </source>
</evidence>
<evidence type="ECO:0000256" key="4">
    <source>
        <dbReference type="ARBA" id="ARBA00022840"/>
    </source>
</evidence>
<gene>
    <name evidence="7" type="ORF">KGD84_02605</name>
</gene>
<dbReference type="InterPro" id="IPR003439">
    <property type="entry name" value="ABC_transporter-like_ATP-bd"/>
</dbReference>
<dbReference type="InterPro" id="IPR050763">
    <property type="entry name" value="ABC_transporter_ATP-binding"/>
</dbReference>
<protein>
    <submittedName>
        <fullName evidence="7">ABC transporter ATP-binding protein</fullName>
    </submittedName>
</protein>
<dbReference type="GO" id="GO:0005524">
    <property type="term" value="F:ATP binding"/>
    <property type="evidence" value="ECO:0007669"/>
    <property type="project" value="UniProtKB-KW"/>
</dbReference>
<name>A0ABX8BQE2_9ACTN</name>
<keyword evidence="8" id="KW-1185">Reference proteome</keyword>
<keyword evidence="5" id="KW-0046">Antibiotic resistance</keyword>